<protein>
    <recommendedName>
        <fullName evidence="3">YolD-like protein</fullName>
    </recommendedName>
</protein>
<dbReference type="RefSeq" id="WP_003715451.1">
    <property type="nucleotide sequence ID" value="NZ_AFTL01000012.1"/>
</dbReference>
<comment type="caution">
    <text evidence="1">The sequence shown here is derived from an EMBL/GenBank/DDBJ whole genome shotgun (WGS) entry which is preliminary data.</text>
</comment>
<reference evidence="1 2" key="1">
    <citation type="submission" date="2011-05" db="EMBL/GenBank/DDBJ databases">
        <authorList>
            <person name="Durkin A.S."/>
            <person name="Kim M."/>
            <person name="Radune D."/>
            <person name="Hostetler J."/>
            <person name="Torralba M."/>
            <person name="Gillis M."/>
            <person name="Methe B."/>
            <person name="Sutton G."/>
            <person name="Nelson K.E."/>
        </authorList>
    </citation>
    <scope>NUCLEOTIDE SEQUENCE [LARGE SCALE GENOMIC DNA]</scope>
    <source>
        <strain evidence="1 2">F0423</strain>
    </source>
</reference>
<proteinExistence type="predicted"/>
<evidence type="ECO:0008006" key="3">
    <source>
        <dbReference type="Google" id="ProtNLM"/>
    </source>
</evidence>
<gene>
    <name evidence="1" type="ORF">HMPREF9102_1383</name>
</gene>
<keyword evidence="2" id="KW-1185">Reference proteome</keyword>
<organism evidence="1 2">
    <name type="scientific">Limosilactobacillus oris F0423</name>
    <dbReference type="NCBI Taxonomy" id="944562"/>
    <lineage>
        <taxon>Bacteria</taxon>
        <taxon>Bacillati</taxon>
        <taxon>Bacillota</taxon>
        <taxon>Bacilli</taxon>
        <taxon>Lactobacillales</taxon>
        <taxon>Lactobacillaceae</taxon>
        <taxon>Limosilactobacillus</taxon>
    </lineage>
</organism>
<accession>A0ABN0D7A0</accession>
<evidence type="ECO:0000313" key="1">
    <source>
        <dbReference type="EMBL" id="EGS37437.1"/>
    </source>
</evidence>
<dbReference type="Proteomes" id="UP000006035">
    <property type="component" value="Unassembled WGS sequence"/>
</dbReference>
<name>A0ABN0D7A0_9LACO</name>
<evidence type="ECO:0000313" key="2">
    <source>
        <dbReference type="Proteomes" id="UP000006035"/>
    </source>
</evidence>
<sequence length="153" mass="17649">MDQQQWEAEQKQFNDTSRYQDIMDAPRHVSRAHLPMPQVDRAGQFAPFAALTGYKELLDKTAKRYANKDYLSRSQLAALTKEIQALAAQRPWPTVKLTYFNGVSGYYESYTGQLVAVDWRRQRLRFRDGKSVVIHNLKEIRESQPTPPSSTGK</sequence>
<dbReference type="EMBL" id="AFTL01000012">
    <property type="protein sequence ID" value="EGS37437.1"/>
    <property type="molecule type" value="Genomic_DNA"/>
</dbReference>